<evidence type="ECO:0000256" key="5">
    <source>
        <dbReference type="ARBA" id="ARBA00022679"/>
    </source>
</evidence>
<evidence type="ECO:0000313" key="12">
    <source>
        <dbReference type="EMBL" id="GIY78869.1"/>
    </source>
</evidence>
<evidence type="ECO:0000256" key="9">
    <source>
        <dbReference type="SAM" id="MobiDB-lite"/>
    </source>
</evidence>
<dbReference type="Proteomes" id="UP001054837">
    <property type="component" value="Unassembled WGS sequence"/>
</dbReference>
<evidence type="ECO:0000256" key="4">
    <source>
        <dbReference type="ARBA" id="ARBA00022490"/>
    </source>
</evidence>
<proteinExistence type="inferred from homology"/>
<dbReference type="SUPFAM" id="SSF81301">
    <property type="entry name" value="Nucleotidyltransferase"/>
    <property type="match status" value="1"/>
</dbReference>
<keyword evidence="7" id="KW-0460">Magnesium</keyword>
<keyword evidence="4" id="KW-0963">Cytoplasm</keyword>
<comment type="similarity">
    <text evidence="8">Belongs to the DNA polymerase type-B-like family. GLD2 subfamily.</text>
</comment>
<name>A0AAV4WAF1_9ARAC</name>
<dbReference type="GO" id="GO:0046872">
    <property type="term" value="F:metal ion binding"/>
    <property type="evidence" value="ECO:0007669"/>
    <property type="project" value="UniProtKB-KW"/>
</dbReference>
<feature type="region of interest" description="Disordered" evidence="9">
    <location>
        <begin position="149"/>
        <end position="179"/>
    </location>
</feature>
<comment type="subcellular location">
    <subcellularLocation>
        <location evidence="3">Cytoplasm</location>
    </subcellularLocation>
</comment>
<dbReference type="InterPro" id="IPR043519">
    <property type="entry name" value="NT_sf"/>
</dbReference>
<comment type="caution">
    <text evidence="12">The sequence shown here is derived from an EMBL/GenBank/DDBJ whole genome shotgun (WGS) entry which is preliminary data.</text>
</comment>
<dbReference type="Gene3D" id="3.30.460.10">
    <property type="entry name" value="Beta Polymerase, domain 2"/>
    <property type="match status" value="1"/>
</dbReference>
<dbReference type="PANTHER" id="PTHR12271">
    <property type="entry name" value="POLY A POLYMERASE CID PAP -RELATED"/>
    <property type="match status" value="1"/>
</dbReference>
<keyword evidence="6" id="KW-0479">Metal-binding</keyword>
<dbReference type="CDD" id="cd05402">
    <property type="entry name" value="NT_PAP_TUTase"/>
    <property type="match status" value="1"/>
</dbReference>
<evidence type="ECO:0000256" key="8">
    <source>
        <dbReference type="ARBA" id="ARBA00038491"/>
    </source>
</evidence>
<reference evidence="12 13" key="1">
    <citation type="submission" date="2021-06" db="EMBL/GenBank/DDBJ databases">
        <title>Caerostris darwini draft genome.</title>
        <authorList>
            <person name="Kono N."/>
            <person name="Arakawa K."/>
        </authorList>
    </citation>
    <scope>NUCLEOTIDE SEQUENCE [LARGE SCALE GENOMIC DNA]</scope>
</reference>
<organism evidence="12 13">
    <name type="scientific">Caerostris darwini</name>
    <dbReference type="NCBI Taxonomy" id="1538125"/>
    <lineage>
        <taxon>Eukaryota</taxon>
        <taxon>Metazoa</taxon>
        <taxon>Ecdysozoa</taxon>
        <taxon>Arthropoda</taxon>
        <taxon>Chelicerata</taxon>
        <taxon>Arachnida</taxon>
        <taxon>Araneae</taxon>
        <taxon>Araneomorphae</taxon>
        <taxon>Entelegynae</taxon>
        <taxon>Araneoidea</taxon>
        <taxon>Araneidae</taxon>
        <taxon>Caerostris</taxon>
    </lineage>
</organism>
<dbReference type="Pfam" id="PF22600">
    <property type="entry name" value="MTPAP-like_central"/>
    <property type="match status" value="1"/>
</dbReference>
<evidence type="ECO:0000256" key="1">
    <source>
        <dbReference type="ARBA" id="ARBA00001936"/>
    </source>
</evidence>
<keyword evidence="13" id="KW-1185">Reference proteome</keyword>
<evidence type="ECO:0000256" key="7">
    <source>
        <dbReference type="ARBA" id="ARBA00022842"/>
    </source>
</evidence>
<dbReference type="Pfam" id="PF03828">
    <property type="entry name" value="PAP_assoc"/>
    <property type="match status" value="1"/>
</dbReference>
<dbReference type="InterPro" id="IPR054708">
    <property type="entry name" value="MTPAP-like_central"/>
</dbReference>
<protein>
    <submittedName>
        <fullName evidence="12">Poly(A) RNA polymerase gld-2 homolog A</fullName>
    </submittedName>
</protein>
<accession>A0AAV4WAF1</accession>
<evidence type="ECO:0000259" key="11">
    <source>
        <dbReference type="Pfam" id="PF22600"/>
    </source>
</evidence>
<dbReference type="AlphaFoldDB" id="A0AAV4WAF1"/>
<dbReference type="GO" id="GO:0031123">
    <property type="term" value="P:RNA 3'-end processing"/>
    <property type="evidence" value="ECO:0007669"/>
    <property type="project" value="TreeGrafter"/>
</dbReference>
<feature type="domain" description="Poly(A) RNA polymerase mitochondrial-like central palm" evidence="11">
    <location>
        <begin position="208"/>
        <end position="345"/>
    </location>
</feature>
<dbReference type="SUPFAM" id="SSF81631">
    <property type="entry name" value="PAP/OAS1 substrate-binding domain"/>
    <property type="match status" value="1"/>
</dbReference>
<evidence type="ECO:0000256" key="6">
    <source>
        <dbReference type="ARBA" id="ARBA00022723"/>
    </source>
</evidence>
<evidence type="ECO:0000256" key="3">
    <source>
        <dbReference type="ARBA" id="ARBA00004496"/>
    </source>
</evidence>
<dbReference type="Gene3D" id="1.10.1410.10">
    <property type="match status" value="1"/>
</dbReference>
<dbReference type="EMBL" id="BPLQ01014290">
    <property type="protein sequence ID" value="GIY78869.1"/>
    <property type="molecule type" value="Genomic_DNA"/>
</dbReference>
<comment type="cofactor">
    <cofactor evidence="2">
        <name>Mg(2+)</name>
        <dbReference type="ChEBI" id="CHEBI:18420"/>
    </cofactor>
</comment>
<feature type="domain" description="PAP-associated" evidence="10">
    <location>
        <begin position="432"/>
        <end position="494"/>
    </location>
</feature>
<evidence type="ECO:0000259" key="10">
    <source>
        <dbReference type="Pfam" id="PF03828"/>
    </source>
</evidence>
<dbReference type="GO" id="GO:1990817">
    <property type="term" value="F:poly(A) RNA polymerase activity"/>
    <property type="evidence" value="ECO:0007669"/>
    <property type="project" value="TreeGrafter"/>
</dbReference>
<comment type="cofactor">
    <cofactor evidence="1">
        <name>Mn(2+)</name>
        <dbReference type="ChEBI" id="CHEBI:29035"/>
    </cofactor>
</comment>
<sequence>MDNKPVFCTGVASSINIDALLSLLCKSCKKNIKKIGNDSNDLCDSCIAQSKKCDKPNEVNLYFNHGSAPTSSAVNQNYEISTPNPKRTLLPAPVDAGNLNSDLNNSRKSPISLNNSPELSLADAVPNHSSRKLKWKSSVQERFHPRLNASPYHNRFNRRSEDNIKNQPGPPTLHVPQRRSFPGNQNFYDRSSPFPSWSPPAYNKTDPLSGELWQLFYENRQTDDVFNKKMALRDKLHDILRHKFPSSGLYVVGSSMTGLGVKSSDIDMCLMLTDSEVDQQKEAIGILHSVKFLFKKYRFLHDIQVIYAKVPILKFVDLESGIEVDLNINNTVGIRNTQLLTSYSRIDKRLPPLVVLVKIWARCHDINDAKNNSLSSYSIVLMVIHYLQCRCRPPVLPCLQLLQPDRFLPDTDIRQLKLQEELPNFVSENYEDLGSLFIGFLKYFAEEFNFEEDVMSVRLGRVIPKIQAIQNSSPKNKQAHWKFICIEEPFDFTNTARVCFDEVVFEHIHHTFIDSYNRITKISKLSSILNDKIVI</sequence>
<evidence type="ECO:0000256" key="2">
    <source>
        <dbReference type="ARBA" id="ARBA00001946"/>
    </source>
</evidence>
<evidence type="ECO:0000313" key="13">
    <source>
        <dbReference type="Proteomes" id="UP001054837"/>
    </source>
</evidence>
<gene>
    <name evidence="12" type="primary">Gld2</name>
    <name evidence="12" type="ORF">CDAR_475121</name>
</gene>
<dbReference type="InterPro" id="IPR002058">
    <property type="entry name" value="PAP_assoc"/>
</dbReference>
<keyword evidence="5" id="KW-0808">Transferase</keyword>
<dbReference type="PANTHER" id="PTHR12271:SF40">
    <property type="entry name" value="POLY(A) RNA POLYMERASE GLD2"/>
    <property type="match status" value="1"/>
</dbReference>
<dbReference type="GO" id="GO:0005737">
    <property type="term" value="C:cytoplasm"/>
    <property type="evidence" value="ECO:0007669"/>
    <property type="project" value="UniProtKB-SubCell"/>
</dbReference>